<dbReference type="InParanoid" id="A0A061EPH5"/>
<dbReference type="AlphaFoldDB" id="A0A061EPH5"/>
<evidence type="ECO:0000313" key="2">
    <source>
        <dbReference type="Proteomes" id="UP000026915"/>
    </source>
</evidence>
<proteinExistence type="predicted"/>
<keyword evidence="2" id="KW-1185">Reference proteome</keyword>
<evidence type="ECO:0000313" key="1">
    <source>
        <dbReference type="EMBL" id="EOY04214.1"/>
    </source>
</evidence>
<dbReference type="Gramene" id="EOY04214">
    <property type="protein sequence ID" value="EOY04214"/>
    <property type="gene ID" value="TCM_019478"/>
</dbReference>
<protein>
    <submittedName>
        <fullName evidence="1">Uncharacterized protein</fullName>
    </submittedName>
</protein>
<reference evidence="1 2" key="1">
    <citation type="journal article" date="2013" name="Genome Biol.">
        <title>The genome sequence of the most widely cultivated cacao type and its use to identify candidate genes regulating pod color.</title>
        <authorList>
            <person name="Motamayor J.C."/>
            <person name="Mockaitis K."/>
            <person name="Schmutz J."/>
            <person name="Haiminen N."/>
            <person name="Iii D.L."/>
            <person name="Cornejo O."/>
            <person name="Findley S.D."/>
            <person name="Zheng P."/>
            <person name="Utro F."/>
            <person name="Royaert S."/>
            <person name="Saski C."/>
            <person name="Jenkins J."/>
            <person name="Podicheti R."/>
            <person name="Zhao M."/>
            <person name="Scheffler B.E."/>
            <person name="Stack J.C."/>
            <person name="Feltus F.A."/>
            <person name="Mustiga G.M."/>
            <person name="Amores F."/>
            <person name="Phillips W."/>
            <person name="Marelli J.P."/>
            <person name="May G.D."/>
            <person name="Shapiro H."/>
            <person name="Ma J."/>
            <person name="Bustamante C.D."/>
            <person name="Schnell R.J."/>
            <person name="Main D."/>
            <person name="Gilbert D."/>
            <person name="Parida L."/>
            <person name="Kuhn D.N."/>
        </authorList>
    </citation>
    <scope>NUCLEOTIDE SEQUENCE [LARGE SCALE GENOMIC DNA]</scope>
    <source>
        <strain evidence="2">cv. Matina 1-6</strain>
    </source>
</reference>
<dbReference type="EMBL" id="CM001882">
    <property type="protein sequence ID" value="EOY04214.1"/>
    <property type="molecule type" value="Genomic_DNA"/>
</dbReference>
<organism evidence="1 2">
    <name type="scientific">Theobroma cacao</name>
    <name type="common">Cacao</name>
    <name type="synonym">Cocoa</name>
    <dbReference type="NCBI Taxonomy" id="3641"/>
    <lineage>
        <taxon>Eukaryota</taxon>
        <taxon>Viridiplantae</taxon>
        <taxon>Streptophyta</taxon>
        <taxon>Embryophyta</taxon>
        <taxon>Tracheophyta</taxon>
        <taxon>Spermatophyta</taxon>
        <taxon>Magnoliopsida</taxon>
        <taxon>eudicotyledons</taxon>
        <taxon>Gunneridae</taxon>
        <taxon>Pentapetalae</taxon>
        <taxon>rosids</taxon>
        <taxon>malvids</taxon>
        <taxon>Malvales</taxon>
        <taxon>Malvaceae</taxon>
        <taxon>Byttnerioideae</taxon>
        <taxon>Theobroma</taxon>
    </lineage>
</organism>
<sequence length="134" mass="15374">MPLNRGWWRMAAFDDGDIDASCRKYQLVFPTISVMGSANLVLLSQNKLREGVSHGIIIIELYPTAYKYPASRAPFIHLLENEPYEFLLMAVVISFPSFFHCYHKNKREKEAGEEQGHARNIFALKIIKDQGRSV</sequence>
<gene>
    <name evidence="1" type="ORF">TCM_019478</name>
</gene>
<accession>A0A061EPH5</accession>
<name>A0A061EPH5_THECC</name>
<dbReference type="HOGENOM" id="CLU_1899992_0_0_1"/>
<dbReference type="Proteomes" id="UP000026915">
    <property type="component" value="Chromosome 4"/>
</dbReference>